<gene>
    <name evidence="8" type="primary">pepA</name>
    <name evidence="10" type="ORF">IAC56_01405</name>
</gene>
<evidence type="ECO:0000256" key="2">
    <source>
        <dbReference type="ARBA" id="ARBA00000967"/>
    </source>
</evidence>
<keyword evidence="8" id="KW-0963">Cytoplasm</keyword>
<dbReference type="PANTHER" id="PTHR11963:SF23">
    <property type="entry name" value="CYTOSOL AMINOPEPTIDASE"/>
    <property type="match status" value="1"/>
</dbReference>
<feature type="binding site" evidence="8">
    <location>
        <position position="257"/>
    </location>
    <ligand>
        <name>Mn(2+)</name>
        <dbReference type="ChEBI" id="CHEBI:29035"/>
        <label>2</label>
    </ligand>
</feature>
<feature type="binding site" evidence="8">
    <location>
        <position position="341"/>
    </location>
    <ligand>
        <name>Mn(2+)</name>
        <dbReference type="ChEBI" id="CHEBI:29035"/>
        <label>2</label>
    </ligand>
</feature>
<dbReference type="InterPro" id="IPR000819">
    <property type="entry name" value="Peptidase_M17_C"/>
</dbReference>
<reference evidence="10" key="2">
    <citation type="journal article" date="2021" name="PeerJ">
        <title>Extensive microbial diversity within the chicken gut microbiome revealed by metagenomics and culture.</title>
        <authorList>
            <person name="Gilroy R."/>
            <person name="Ravi A."/>
            <person name="Getino M."/>
            <person name="Pursley I."/>
            <person name="Horton D.L."/>
            <person name="Alikhan N.F."/>
            <person name="Baker D."/>
            <person name="Gharbi K."/>
            <person name="Hall N."/>
            <person name="Watson M."/>
            <person name="Adriaenssens E.M."/>
            <person name="Foster-Nyarko E."/>
            <person name="Jarju S."/>
            <person name="Secka A."/>
            <person name="Antonio M."/>
            <person name="Oren A."/>
            <person name="Chaudhuri R.R."/>
            <person name="La Ragione R."/>
            <person name="Hildebrand F."/>
            <person name="Pallen M.J."/>
        </authorList>
    </citation>
    <scope>NUCLEOTIDE SEQUENCE</scope>
    <source>
        <strain evidence="10">7463</strain>
    </source>
</reference>
<comment type="catalytic activity">
    <reaction evidence="2 8">
        <text>Release of an N-terminal amino acid, preferentially leucine, but not glutamic or aspartic acids.</text>
        <dbReference type="EC" id="3.4.11.10"/>
    </reaction>
</comment>
<evidence type="ECO:0000256" key="7">
    <source>
        <dbReference type="ARBA" id="ARBA00023211"/>
    </source>
</evidence>
<reference evidence="10" key="1">
    <citation type="submission" date="2020-10" db="EMBL/GenBank/DDBJ databases">
        <authorList>
            <person name="Gilroy R."/>
        </authorList>
    </citation>
    <scope>NUCLEOTIDE SEQUENCE</scope>
    <source>
        <strain evidence="10">7463</strain>
    </source>
</reference>
<dbReference type="GO" id="GO:0005737">
    <property type="term" value="C:cytoplasm"/>
    <property type="evidence" value="ECO:0007669"/>
    <property type="project" value="UniProtKB-SubCell"/>
</dbReference>
<feature type="binding site" evidence="8">
    <location>
        <position position="339"/>
    </location>
    <ligand>
        <name>Mn(2+)</name>
        <dbReference type="ChEBI" id="CHEBI:29035"/>
        <label>1</label>
    </ligand>
</feature>
<dbReference type="SUPFAM" id="SSF52949">
    <property type="entry name" value="Macro domain-like"/>
    <property type="match status" value="1"/>
</dbReference>
<feature type="binding site" evidence="8">
    <location>
        <position position="341"/>
    </location>
    <ligand>
        <name>Mn(2+)</name>
        <dbReference type="ChEBI" id="CHEBI:29035"/>
        <label>1</label>
    </ligand>
</feature>
<evidence type="ECO:0000256" key="3">
    <source>
        <dbReference type="ARBA" id="ARBA00009528"/>
    </source>
</evidence>
<dbReference type="PRINTS" id="PR00481">
    <property type="entry name" value="LAMNOPPTDASE"/>
</dbReference>
<dbReference type="AlphaFoldDB" id="A0A9D1LET9"/>
<dbReference type="SUPFAM" id="SSF53187">
    <property type="entry name" value="Zn-dependent exopeptidases"/>
    <property type="match status" value="1"/>
</dbReference>
<sequence>MKLTVKIQSIEKISTDALIIGLFEKAQKMRSVGNVESLQQSVSDMVSVDGFKAKLGEITHVLRPMGMAVKELVLVGLGPEEKFDEEAFTRAARAAFAATRAQTVSVLITDWRLENKTDEWSVLQLAMAAGTAFEPLSDDDRALLDKRRVTIAVQEKGVALVQAAKIGEAIAQAVNRAKVWGNLPANVCTPTYLALEAKKFTAYKSVTVKVHDEKAIGKIGMEAFLAVAQGSREAPRFIELHYCGAAKTQAPVCLVGKAITLDAGGLCLKPSAHITEMKYDMSGGAAVLAVFEAAAKEKWPINLVALVPACENLPDGAAYKPSDVIQTLSGKTVEITNTDAEGRLIIADAITYAKRFKPQAIIDVATLTGAVEVALGSDITGLFVNDPVLCDMIETSADVANDPVWALPYGGRRFRELLKSNVADCANTAPRGSGGGSSTAATFLSQFVDDDTPWAHLDVAATAYRGGKNPHSTGRPVPLLMMLLHQLATLAE</sequence>
<evidence type="ECO:0000259" key="9">
    <source>
        <dbReference type="PROSITE" id="PS00631"/>
    </source>
</evidence>
<name>A0A9D1LET9_9BURK</name>
<dbReference type="InterPro" id="IPR043472">
    <property type="entry name" value="Macro_dom-like"/>
</dbReference>
<accession>A0A9D1LET9</accession>
<comment type="cofactor">
    <cofactor evidence="8">
        <name>Mn(2+)</name>
        <dbReference type="ChEBI" id="CHEBI:29035"/>
    </cofactor>
    <text evidence="8">Binds 2 manganese ions per subunit.</text>
</comment>
<dbReference type="GO" id="GO:0070006">
    <property type="term" value="F:metalloaminopeptidase activity"/>
    <property type="evidence" value="ECO:0007669"/>
    <property type="project" value="InterPro"/>
</dbReference>
<dbReference type="GO" id="GO:0030145">
    <property type="term" value="F:manganese ion binding"/>
    <property type="evidence" value="ECO:0007669"/>
    <property type="project" value="UniProtKB-UniRule"/>
</dbReference>
<dbReference type="CDD" id="cd00433">
    <property type="entry name" value="Peptidase_M17"/>
    <property type="match status" value="1"/>
</dbReference>
<dbReference type="HAMAP" id="MF_00181">
    <property type="entry name" value="Cytosol_peptidase_M17"/>
    <property type="match status" value="1"/>
</dbReference>
<keyword evidence="7 8" id="KW-0464">Manganese</keyword>
<keyword evidence="6 8" id="KW-0378">Hydrolase</keyword>
<feature type="domain" description="Cytosol aminopeptidase" evidence="9">
    <location>
        <begin position="337"/>
        <end position="344"/>
    </location>
</feature>
<dbReference type="Proteomes" id="UP000824083">
    <property type="component" value="Unassembled WGS sequence"/>
</dbReference>
<evidence type="ECO:0000313" key="10">
    <source>
        <dbReference type="EMBL" id="HIU36925.1"/>
    </source>
</evidence>
<dbReference type="Gene3D" id="3.40.220.10">
    <property type="entry name" value="Leucine Aminopeptidase, subunit E, domain 1"/>
    <property type="match status" value="1"/>
</dbReference>
<dbReference type="InterPro" id="IPR023042">
    <property type="entry name" value="Peptidase_M17_leu_NH2_pept"/>
</dbReference>
<keyword evidence="4 8" id="KW-0031">Aminopeptidase</keyword>
<comment type="subcellular location">
    <subcellularLocation>
        <location evidence="8">Cytoplasm</location>
    </subcellularLocation>
</comment>
<evidence type="ECO:0000256" key="8">
    <source>
        <dbReference type="HAMAP-Rule" id="MF_00181"/>
    </source>
</evidence>
<proteinExistence type="inferred from homology"/>
<dbReference type="EC" id="3.4.11.1" evidence="8"/>
<feature type="active site" evidence="8">
    <location>
        <position position="269"/>
    </location>
</feature>
<organism evidence="10 11">
    <name type="scientific">Candidatus Aphodousia faecigallinarum</name>
    <dbReference type="NCBI Taxonomy" id="2840677"/>
    <lineage>
        <taxon>Bacteria</taxon>
        <taxon>Pseudomonadati</taxon>
        <taxon>Pseudomonadota</taxon>
        <taxon>Betaproteobacteria</taxon>
        <taxon>Burkholderiales</taxon>
        <taxon>Sutterellaceae</taxon>
        <taxon>Sutterellaceae incertae sedis</taxon>
        <taxon>Candidatus Aphodousia</taxon>
    </lineage>
</organism>
<comment type="similarity">
    <text evidence="3 8">Belongs to the peptidase M17 family.</text>
</comment>
<comment type="function">
    <text evidence="8">Presumably involved in the processing and regular turnover of intracellular proteins. Catalyzes the removal of unsubstituted N-terminal amino acids from various peptides.</text>
</comment>
<dbReference type="Gene3D" id="3.40.630.10">
    <property type="entry name" value="Zn peptidases"/>
    <property type="match status" value="1"/>
</dbReference>
<evidence type="ECO:0000313" key="11">
    <source>
        <dbReference type="Proteomes" id="UP000824083"/>
    </source>
</evidence>
<dbReference type="NCBIfam" id="NF002074">
    <property type="entry name" value="PRK00913.1-4"/>
    <property type="match status" value="1"/>
</dbReference>
<dbReference type="InterPro" id="IPR011356">
    <property type="entry name" value="Leucine_aapep/pepB"/>
</dbReference>
<protein>
    <recommendedName>
        <fullName evidence="8">Probable cytosol aminopeptidase</fullName>
        <ecNumber evidence="8">3.4.11.1</ecNumber>
    </recommendedName>
    <alternativeName>
        <fullName evidence="8">Leucine aminopeptidase</fullName>
        <shortName evidence="8">LAP</shortName>
        <ecNumber evidence="8">3.4.11.10</ecNumber>
    </alternativeName>
    <alternativeName>
        <fullName evidence="8">Leucyl aminopeptidase</fullName>
    </alternativeName>
</protein>
<dbReference type="EMBL" id="DVMY01000029">
    <property type="protein sequence ID" value="HIU36925.1"/>
    <property type="molecule type" value="Genomic_DNA"/>
</dbReference>
<feature type="binding site" evidence="8">
    <location>
        <position position="280"/>
    </location>
    <ligand>
        <name>Mn(2+)</name>
        <dbReference type="ChEBI" id="CHEBI:29035"/>
        <label>2</label>
    </ligand>
</feature>
<feature type="active site" evidence="8">
    <location>
        <position position="343"/>
    </location>
</feature>
<comment type="catalytic activity">
    <reaction evidence="1 8">
        <text>Release of an N-terminal amino acid, Xaa-|-Yaa-, in which Xaa is preferably Leu, but may be other amino acids including Pro although not Arg or Lys, and Yaa may be Pro. Amino acid amides and methyl esters are also readily hydrolyzed, but rates on arylamides are exceedingly low.</text>
        <dbReference type="EC" id="3.4.11.1"/>
    </reaction>
</comment>
<keyword evidence="5 8" id="KW-0645">Protease</keyword>
<dbReference type="GO" id="GO:0006508">
    <property type="term" value="P:proteolysis"/>
    <property type="evidence" value="ECO:0007669"/>
    <property type="project" value="UniProtKB-KW"/>
</dbReference>
<dbReference type="Pfam" id="PF02789">
    <property type="entry name" value="Peptidase_M17_N"/>
    <property type="match status" value="1"/>
</dbReference>
<evidence type="ECO:0000256" key="6">
    <source>
        <dbReference type="ARBA" id="ARBA00022801"/>
    </source>
</evidence>
<comment type="caution">
    <text evidence="10">The sequence shown here is derived from an EMBL/GenBank/DDBJ whole genome shotgun (WGS) entry which is preliminary data.</text>
</comment>
<feature type="binding site" evidence="8">
    <location>
        <position position="262"/>
    </location>
    <ligand>
        <name>Mn(2+)</name>
        <dbReference type="ChEBI" id="CHEBI:29035"/>
        <label>1</label>
    </ligand>
</feature>
<keyword evidence="8" id="KW-0479">Metal-binding</keyword>
<feature type="binding site" evidence="8">
    <location>
        <position position="262"/>
    </location>
    <ligand>
        <name>Mn(2+)</name>
        <dbReference type="ChEBI" id="CHEBI:29035"/>
        <label>2</label>
    </ligand>
</feature>
<evidence type="ECO:0000256" key="1">
    <source>
        <dbReference type="ARBA" id="ARBA00000135"/>
    </source>
</evidence>
<dbReference type="EC" id="3.4.11.10" evidence="8"/>
<dbReference type="Pfam" id="PF00883">
    <property type="entry name" value="Peptidase_M17"/>
    <property type="match status" value="1"/>
</dbReference>
<evidence type="ECO:0000256" key="5">
    <source>
        <dbReference type="ARBA" id="ARBA00022670"/>
    </source>
</evidence>
<evidence type="ECO:0000256" key="4">
    <source>
        <dbReference type="ARBA" id="ARBA00022438"/>
    </source>
</evidence>
<dbReference type="PROSITE" id="PS00631">
    <property type="entry name" value="CYTOSOL_AP"/>
    <property type="match status" value="1"/>
</dbReference>
<dbReference type="InterPro" id="IPR008283">
    <property type="entry name" value="Peptidase_M17_N"/>
</dbReference>
<dbReference type="PANTHER" id="PTHR11963">
    <property type="entry name" value="LEUCINE AMINOPEPTIDASE-RELATED"/>
    <property type="match status" value="1"/>
</dbReference>